<feature type="compositionally biased region" description="Polar residues" evidence="1">
    <location>
        <begin position="101"/>
        <end position="120"/>
    </location>
</feature>
<comment type="caution">
    <text evidence="2">The sequence shown here is derived from an EMBL/GenBank/DDBJ whole genome shotgun (WGS) entry which is preliminary data.</text>
</comment>
<evidence type="ECO:0000256" key="1">
    <source>
        <dbReference type="SAM" id="MobiDB-lite"/>
    </source>
</evidence>
<accession>A0A401TMC0</accession>
<feature type="region of interest" description="Disordered" evidence="1">
    <location>
        <begin position="99"/>
        <end position="120"/>
    </location>
</feature>
<dbReference type="EMBL" id="BEZZ01110288">
    <property type="protein sequence ID" value="GCC43769.1"/>
    <property type="molecule type" value="Genomic_DNA"/>
</dbReference>
<sequence>MTGTAAGAIHRKGPLAPAQHGSTRLGGRTWLGCTEDITPRSTDPPGAWRACSPHVVPHTPRGGREGRGGRTWQRSLPSNLGVWRRILPGGYNTRRTELRATFQSHRPSQPTRSPSRCTTS</sequence>
<dbReference type="Proteomes" id="UP000287033">
    <property type="component" value="Unassembled WGS sequence"/>
</dbReference>
<organism evidence="2 3">
    <name type="scientific">Chiloscyllium punctatum</name>
    <name type="common">Brownbanded bambooshark</name>
    <name type="synonym">Hemiscyllium punctatum</name>
    <dbReference type="NCBI Taxonomy" id="137246"/>
    <lineage>
        <taxon>Eukaryota</taxon>
        <taxon>Metazoa</taxon>
        <taxon>Chordata</taxon>
        <taxon>Craniata</taxon>
        <taxon>Vertebrata</taxon>
        <taxon>Chondrichthyes</taxon>
        <taxon>Elasmobranchii</taxon>
        <taxon>Galeomorphii</taxon>
        <taxon>Galeoidea</taxon>
        <taxon>Orectolobiformes</taxon>
        <taxon>Hemiscylliidae</taxon>
        <taxon>Chiloscyllium</taxon>
    </lineage>
</organism>
<gene>
    <name evidence="2" type="ORF">chiPu_0027674</name>
</gene>
<evidence type="ECO:0000313" key="3">
    <source>
        <dbReference type="Proteomes" id="UP000287033"/>
    </source>
</evidence>
<feature type="region of interest" description="Disordered" evidence="1">
    <location>
        <begin position="1"/>
        <end position="75"/>
    </location>
</feature>
<evidence type="ECO:0000313" key="2">
    <source>
        <dbReference type="EMBL" id="GCC43769.1"/>
    </source>
</evidence>
<reference evidence="2 3" key="1">
    <citation type="journal article" date="2018" name="Nat. Ecol. Evol.">
        <title>Shark genomes provide insights into elasmobranch evolution and the origin of vertebrates.</title>
        <authorList>
            <person name="Hara Y"/>
            <person name="Yamaguchi K"/>
            <person name="Onimaru K"/>
            <person name="Kadota M"/>
            <person name="Koyanagi M"/>
            <person name="Keeley SD"/>
            <person name="Tatsumi K"/>
            <person name="Tanaka K"/>
            <person name="Motone F"/>
            <person name="Kageyama Y"/>
            <person name="Nozu R"/>
            <person name="Adachi N"/>
            <person name="Nishimura O"/>
            <person name="Nakagawa R"/>
            <person name="Tanegashima C"/>
            <person name="Kiyatake I"/>
            <person name="Matsumoto R"/>
            <person name="Murakumo K"/>
            <person name="Nishida K"/>
            <person name="Terakita A"/>
            <person name="Kuratani S"/>
            <person name="Sato K"/>
            <person name="Hyodo S Kuraku.S."/>
        </authorList>
    </citation>
    <scope>NUCLEOTIDE SEQUENCE [LARGE SCALE GENOMIC DNA]</scope>
</reference>
<name>A0A401TMC0_CHIPU</name>
<dbReference type="AlphaFoldDB" id="A0A401TMC0"/>
<proteinExistence type="predicted"/>
<keyword evidence="3" id="KW-1185">Reference proteome</keyword>
<protein>
    <submittedName>
        <fullName evidence="2">Uncharacterized protein</fullName>
    </submittedName>
</protein>